<feature type="compositionally biased region" description="Polar residues" evidence="1">
    <location>
        <begin position="13"/>
        <end position="26"/>
    </location>
</feature>
<reference evidence="2" key="1">
    <citation type="submission" date="2022-11" db="EMBL/GenBank/DDBJ databases">
        <title>Centuries of genome instability and evolution in soft-shell clam transmissible cancer (bioRxiv).</title>
        <authorList>
            <person name="Hart S.F.M."/>
            <person name="Yonemitsu M.A."/>
            <person name="Giersch R.M."/>
            <person name="Beal B.F."/>
            <person name="Arriagada G."/>
            <person name="Davis B.W."/>
            <person name="Ostrander E.A."/>
            <person name="Goff S.P."/>
            <person name="Metzger M.J."/>
        </authorList>
    </citation>
    <scope>NUCLEOTIDE SEQUENCE</scope>
    <source>
        <strain evidence="2">MELC-2E11</strain>
        <tissue evidence="2">Siphon/mantle</tissue>
    </source>
</reference>
<proteinExistence type="predicted"/>
<protein>
    <submittedName>
        <fullName evidence="2">Uncharacterized protein</fullName>
    </submittedName>
</protein>
<name>A0ABY7FSC0_MYAAR</name>
<dbReference type="Proteomes" id="UP001164746">
    <property type="component" value="Chromosome 14"/>
</dbReference>
<evidence type="ECO:0000256" key="1">
    <source>
        <dbReference type="SAM" id="MobiDB-lite"/>
    </source>
</evidence>
<organism evidence="2 3">
    <name type="scientific">Mya arenaria</name>
    <name type="common">Soft-shell clam</name>
    <dbReference type="NCBI Taxonomy" id="6604"/>
    <lineage>
        <taxon>Eukaryota</taxon>
        <taxon>Metazoa</taxon>
        <taxon>Spiralia</taxon>
        <taxon>Lophotrochozoa</taxon>
        <taxon>Mollusca</taxon>
        <taxon>Bivalvia</taxon>
        <taxon>Autobranchia</taxon>
        <taxon>Heteroconchia</taxon>
        <taxon>Euheterodonta</taxon>
        <taxon>Imparidentia</taxon>
        <taxon>Neoheterodontei</taxon>
        <taxon>Myida</taxon>
        <taxon>Myoidea</taxon>
        <taxon>Myidae</taxon>
        <taxon>Mya</taxon>
    </lineage>
</organism>
<sequence>MRALPENHVWHVTLSSRPPSANQNHG</sequence>
<gene>
    <name evidence="2" type="ORF">MAR_010761</name>
</gene>
<accession>A0ABY7FSC0</accession>
<evidence type="ECO:0000313" key="3">
    <source>
        <dbReference type="Proteomes" id="UP001164746"/>
    </source>
</evidence>
<evidence type="ECO:0000313" key="2">
    <source>
        <dbReference type="EMBL" id="WAR25057.1"/>
    </source>
</evidence>
<dbReference type="EMBL" id="CP111025">
    <property type="protein sequence ID" value="WAR25057.1"/>
    <property type="molecule type" value="Genomic_DNA"/>
</dbReference>
<keyword evidence="3" id="KW-1185">Reference proteome</keyword>
<feature type="region of interest" description="Disordered" evidence="1">
    <location>
        <begin position="1"/>
        <end position="26"/>
    </location>
</feature>